<keyword evidence="1" id="KW-0805">Transcription regulation</keyword>
<evidence type="ECO:0000313" key="8">
    <source>
        <dbReference type="Proteomes" id="UP000217005"/>
    </source>
</evidence>
<dbReference type="GO" id="GO:0043565">
    <property type="term" value="F:sequence-specific DNA binding"/>
    <property type="evidence" value="ECO:0007669"/>
    <property type="project" value="InterPro"/>
</dbReference>
<dbReference type="GO" id="GO:0003700">
    <property type="term" value="F:DNA-binding transcription factor activity"/>
    <property type="evidence" value="ECO:0007669"/>
    <property type="project" value="InterPro"/>
</dbReference>
<dbReference type="AlphaFoldDB" id="A0A261SV08"/>
<accession>A0A261SV08</accession>
<dbReference type="SMART" id="SM00342">
    <property type="entry name" value="HTH_ARAC"/>
    <property type="match status" value="1"/>
</dbReference>
<evidence type="ECO:0000313" key="5">
    <source>
        <dbReference type="EMBL" id="OZI40867.1"/>
    </source>
</evidence>
<dbReference type="EMBL" id="NEVL01000001">
    <property type="protein sequence ID" value="OZI40867.1"/>
    <property type="molecule type" value="Genomic_DNA"/>
</dbReference>
<dbReference type="InterPro" id="IPR018060">
    <property type="entry name" value="HTH_AraC"/>
</dbReference>
<reference evidence="6 7" key="1">
    <citation type="submission" date="2017-05" db="EMBL/GenBank/DDBJ databases">
        <title>Complete and WGS of Bordetella genogroups.</title>
        <authorList>
            <person name="Spilker T."/>
            <person name="Lipuma J."/>
        </authorList>
    </citation>
    <scope>NUCLEOTIDE SEQUENCE [LARGE SCALE GENOMIC DNA]</scope>
    <source>
        <strain evidence="6 7">AU9795</strain>
    </source>
</reference>
<gene>
    <name evidence="6" type="ORF">CAL27_06305</name>
    <name evidence="5" type="ORF">CEG14_03675</name>
</gene>
<dbReference type="InterPro" id="IPR009057">
    <property type="entry name" value="Homeodomain-like_sf"/>
</dbReference>
<keyword evidence="2" id="KW-0238">DNA-binding</keyword>
<name>A0A261SV08_9BORD</name>
<dbReference type="InterPro" id="IPR018062">
    <property type="entry name" value="HTH_AraC-typ_CS"/>
</dbReference>
<dbReference type="Pfam" id="PF12833">
    <property type="entry name" value="HTH_18"/>
    <property type="match status" value="1"/>
</dbReference>
<dbReference type="InterPro" id="IPR002818">
    <property type="entry name" value="DJ-1/PfpI"/>
</dbReference>
<keyword evidence="3" id="KW-0804">Transcription</keyword>
<dbReference type="PROSITE" id="PS01124">
    <property type="entry name" value="HTH_ARAC_FAMILY_2"/>
    <property type="match status" value="1"/>
</dbReference>
<dbReference type="InterPro" id="IPR052158">
    <property type="entry name" value="INH-QAR"/>
</dbReference>
<evidence type="ECO:0000256" key="1">
    <source>
        <dbReference type="ARBA" id="ARBA00023015"/>
    </source>
</evidence>
<dbReference type="Pfam" id="PF01965">
    <property type="entry name" value="DJ-1_PfpI"/>
    <property type="match status" value="1"/>
</dbReference>
<dbReference type="OrthoDB" id="8543772at2"/>
<dbReference type="SUPFAM" id="SSF46689">
    <property type="entry name" value="Homeodomain-like"/>
    <property type="match status" value="2"/>
</dbReference>
<dbReference type="PANTHER" id="PTHR43130:SF3">
    <property type="entry name" value="HTH-TYPE TRANSCRIPTIONAL REGULATOR RV1931C"/>
    <property type="match status" value="1"/>
</dbReference>
<dbReference type="Proteomes" id="UP000217005">
    <property type="component" value="Unassembled WGS sequence"/>
</dbReference>
<evidence type="ECO:0000259" key="4">
    <source>
        <dbReference type="PROSITE" id="PS01124"/>
    </source>
</evidence>
<dbReference type="CDD" id="cd03137">
    <property type="entry name" value="GATase1_AraC_1"/>
    <property type="match status" value="1"/>
</dbReference>
<evidence type="ECO:0000313" key="6">
    <source>
        <dbReference type="EMBL" id="OZI69060.1"/>
    </source>
</evidence>
<keyword evidence="7" id="KW-1185">Reference proteome</keyword>
<dbReference type="InterPro" id="IPR029062">
    <property type="entry name" value="Class_I_gatase-like"/>
</dbReference>
<dbReference type="PROSITE" id="PS00041">
    <property type="entry name" value="HTH_ARAC_FAMILY_1"/>
    <property type="match status" value="1"/>
</dbReference>
<feature type="domain" description="HTH araC/xylS-type" evidence="4">
    <location>
        <begin position="218"/>
        <end position="316"/>
    </location>
</feature>
<evidence type="ECO:0000313" key="7">
    <source>
        <dbReference type="Proteomes" id="UP000216354"/>
    </source>
</evidence>
<dbReference type="PANTHER" id="PTHR43130">
    <property type="entry name" value="ARAC-FAMILY TRANSCRIPTIONAL REGULATOR"/>
    <property type="match status" value="1"/>
</dbReference>
<proteinExistence type="predicted"/>
<comment type="caution">
    <text evidence="5">The sequence shown here is derived from an EMBL/GenBank/DDBJ whole genome shotgun (WGS) entry which is preliminary data.</text>
</comment>
<dbReference type="EMBL" id="NEVR01000001">
    <property type="protein sequence ID" value="OZI69060.1"/>
    <property type="molecule type" value="Genomic_DNA"/>
</dbReference>
<evidence type="ECO:0000256" key="3">
    <source>
        <dbReference type="ARBA" id="ARBA00023163"/>
    </source>
</evidence>
<evidence type="ECO:0000256" key="2">
    <source>
        <dbReference type="ARBA" id="ARBA00023125"/>
    </source>
</evidence>
<reference evidence="5 8" key="2">
    <citation type="submission" date="2017-05" db="EMBL/GenBank/DDBJ databases">
        <title>Complete and WGS of Bordetella genogroups.</title>
        <authorList>
            <person name="Spilker T."/>
            <person name="LiPuma J."/>
        </authorList>
    </citation>
    <scope>NUCLEOTIDE SEQUENCE [LARGE SCALE GENOMIC DNA]</scope>
    <source>
        <strain evidence="5 8">AU17610</strain>
    </source>
</reference>
<dbReference type="RefSeq" id="WP_094824981.1">
    <property type="nucleotide sequence ID" value="NZ_NEVL01000001.1"/>
</dbReference>
<dbReference type="Proteomes" id="UP000216354">
    <property type="component" value="Unassembled WGS sequence"/>
</dbReference>
<dbReference type="Gene3D" id="3.40.50.880">
    <property type="match status" value="1"/>
</dbReference>
<dbReference type="SUPFAM" id="SSF52317">
    <property type="entry name" value="Class I glutamine amidotransferase-like"/>
    <property type="match status" value="1"/>
</dbReference>
<dbReference type="Gene3D" id="1.10.10.60">
    <property type="entry name" value="Homeodomain-like"/>
    <property type="match status" value="1"/>
</dbReference>
<sequence length="320" mass="34648">MPDSEAIAVAVVAFDRISPFHLSVPCVVFEPRSDPRLPRYTLTVCAAEPGPLRTNAGFEIVTPHGLDALARADIVIVPSWRDPAEPAPPALVAALQAAHARGAQLVGLCLGAFVLAEAGLLDGLGATTHWMWAEDFARRFPAVRLDAEVLYVDEGRILTSAGTAAGIDCCLHLLRERHGAEVANQMARRLVTPAHRQGGQAQYVERPVAAEASPDRLAETLQWAGTQLHRPLDLDTLAARAAMSRRTFTRRFRQVTGTTPGNWLAGQRLLLAQRLLEAADTSIDEVAERAGFGTAASLRQQFARVLRTSPSAYRRTFRAG</sequence>
<organism evidence="5 8">
    <name type="scientific">Bordetella genomosp. 1</name>
    <dbReference type="NCBI Taxonomy" id="1395607"/>
    <lineage>
        <taxon>Bacteria</taxon>
        <taxon>Pseudomonadati</taxon>
        <taxon>Pseudomonadota</taxon>
        <taxon>Betaproteobacteria</taxon>
        <taxon>Burkholderiales</taxon>
        <taxon>Alcaligenaceae</taxon>
        <taxon>Bordetella</taxon>
    </lineage>
</organism>
<protein>
    <submittedName>
        <fullName evidence="5">AraC family transcriptional regulator</fullName>
    </submittedName>
</protein>